<organism evidence="3 4">
    <name type="scientific">Blattamonas nauphoetae</name>
    <dbReference type="NCBI Taxonomy" id="2049346"/>
    <lineage>
        <taxon>Eukaryota</taxon>
        <taxon>Metamonada</taxon>
        <taxon>Preaxostyla</taxon>
        <taxon>Oxymonadida</taxon>
        <taxon>Blattamonas</taxon>
    </lineage>
</organism>
<dbReference type="InterPro" id="IPR051966">
    <property type="entry name" value="RPAP3"/>
</dbReference>
<evidence type="ECO:0000313" key="3">
    <source>
        <dbReference type="EMBL" id="KAK2956474.1"/>
    </source>
</evidence>
<dbReference type="Gene3D" id="1.25.40.10">
    <property type="entry name" value="Tetratricopeptide repeat domain"/>
    <property type="match status" value="2"/>
</dbReference>
<protein>
    <submittedName>
        <fullName evidence="3">Uncharacterized protein</fullName>
    </submittedName>
</protein>
<keyword evidence="1" id="KW-0802">TPR repeat</keyword>
<sequence length="626" mass="71604">MFDDPVKVDIDQIIKSLNGPAMDDELKEMLGRGLRNVFLKPPVEQTSWVLQRQCTLEQVQSLLFVPTPRDMTLYPLLITSAPAHDMQHPQTKTQIPFLSVLYLFHSFSWDHVLPFVLAGGLRVLVNIFSHPNDMIQGQAFETFLHISSEQVYDWFNAKSEPVPASPQDHLALTKMRDLSSTDILEVLVKKSGTRVSWPALQILAFWMSFMRARFTPDGILYVGPEIVSAFKNWVPGPESDEEPELHLAKQLFEDFSRFERKDEREEQRKKEKEEFERKKAEKEKKELEERLKNVDEYPYLKMTEEKRKEEEERKRMASEEGKTIEETPQPALPPLDTMNQTPQALKAEGNKFFQRGEYQQAMSLYSAALEQCSVHPFILNSEIPTPTFDGEKNGEEQNKSDDHEGNNEEKKAEGDETSQTEIEVPKQAPLPLLRNIMPSLAPASLATYSTIRLNRAAAALKLQGCISGMRKEGQLQISHLLHSVIHDCSVVLEIEGDNAKAYYRRASALQLLHHTDAALVDAEKAESLSPSTETRALVRMLKQDLYRDTHEADVPTATLHSVTREPVDQPQPHPSSTQMQEERQKQEEHDEEEVRRRGQEEEEPEKLPPVSYGNGRVLIEELPDPK</sequence>
<reference evidence="3 4" key="1">
    <citation type="journal article" date="2022" name="bioRxiv">
        <title>Genomics of Preaxostyla Flagellates Illuminates Evolutionary Transitions and the Path Towards Mitochondrial Loss.</title>
        <authorList>
            <person name="Novak L.V.F."/>
            <person name="Treitli S.C."/>
            <person name="Pyrih J."/>
            <person name="Halakuc P."/>
            <person name="Pipaliya S.V."/>
            <person name="Vacek V."/>
            <person name="Brzon O."/>
            <person name="Soukal P."/>
            <person name="Eme L."/>
            <person name="Dacks J.B."/>
            <person name="Karnkowska A."/>
            <person name="Elias M."/>
            <person name="Hampl V."/>
        </authorList>
    </citation>
    <scope>NUCLEOTIDE SEQUENCE [LARGE SCALE GENOMIC DNA]</scope>
    <source>
        <strain evidence="3">NAU3</strain>
        <tissue evidence="3">Gut</tissue>
    </source>
</reference>
<comment type="caution">
    <text evidence="3">The sequence shown here is derived from an EMBL/GenBank/DDBJ whole genome shotgun (WGS) entry which is preliminary data.</text>
</comment>
<feature type="region of interest" description="Disordered" evidence="2">
    <location>
        <begin position="259"/>
        <end position="287"/>
    </location>
</feature>
<feature type="region of interest" description="Disordered" evidence="2">
    <location>
        <begin position="302"/>
        <end position="339"/>
    </location>
</feature>
<dbReference type="EMBL" id="JARBJD010000055">
    <property type="protein sequence ID" value="KAK2956474.1"/>
    <property type="molecule type" value="Genomic_DNA"/>
</dbReference>
<gene>
    <name evidence="3" type="ORF">BLNAU_8528</name>
</gene>
<feature type="region of interest" description="Disordered" evidence="2">
    <location>
        <begin position="559"/>
        <end position="626"/>
    </location>
</feature>
<dbReference type="PANTHER" id="PTHR46423">
    <property type="entry name" value="RNA POLYMERASE II-ASSOCIATED PROTEIN 3"/>
    <property type="match status" value="1"/>
</dbReference>
<dbReference type="InterPro" id="IPR011990">
    <property type="entry name" value="TPR-like_helical_dom_sf"/>
</dbReference>
<dbReference type="PANTHER" id="PTHR46423:SF1">
    <property type="entry name" value="RNA POLYMERASE II-ASSOCIATED PROTEIN 3"/>
    <property type="match status" value="1"/>
</dbReference>
<feature type="compositionally biased region" description="Basic and acidic residues" evidence="2">
    <location>
        <begin position="580"/>
        <end position="599"/>
    </location>
</feature>
<name>A0ABQ9XYC8_9EUKA</name>
<feature type="compositionally biased region" description="Basic and acidic residues" evidence="2">
    <location>
        <begin position="389"/>
        <end position="414"/>
    </location>
</feature>
<dbReference type="InterPro" id="IPR019734">
    <property type="entry name" value="TPR_rpt"/>
</dbReference>
<feature type="compositionally biased region" description="Basic and acidic residues" evidence="2">
    <location>
        <begin position="302"/>
        <end position="325"/>
    </location>
</feature>
<keyword evidence="4" id="KW-1185">Reference proteome</keyword>
<feature type="region of interest" description="Disordered" evidence="2">
    <location>
        <begin position="383"/>
        <end position="423"/>
    </location>
</feature>
<dbReference type="SUPFAM" id="SSF48452">
    <property type="entry name" value="TPR-like"/>
    <property type="match status" value="1"/>
</dbReference>
<evidence type="ECO:0000256" key="2">
    <source>
        <dbReference type="SAM" id="MobiDB-lite"/>
    </source>
</evidence>
<dbReference type="SMART" id="SM00028">
    <property type="entry name" value="TPR"/>
    <property type="match status" value="2"/>
</dbReference>
<dbReference type="Proteomes" id="UP001281761">
    <property type="component" value="Unassembled WGS sequence"/>
</dbReference>
<proteinExistence type="predicted"/>
<evidence type="ECO:0000256" key="1">
    <source>
        <dbReference type="ARBA" id="ARBA00022803"/>
    </source>
</evidence>
<evidence type="ECO:0000313" key="4">
    <source>
        <dbReference type="Proteomes" id="UP001281761"/>
    </source>
</evidence>
<accession>A0ABQ9XYC8</accession>